<sequence length="88" mass="9864">MWGREQSIEVVDIRLLNNLHQQLSLRREAIGAFAFRKPQLDLASNLGLDLGFLVRQWQAIDTHLLSRAKATLKQHVVTASASIRASSS</sequence>
<accession>A0A5B0MM85</accession>
<reference evidence="1 2" key="1">
    <citation type="submission" date="2019-05" db="EMBL/GenBank/DDBJ databases">
        <title>Emergence of the Ug99 lineage of the wheat stem rust pathogen through somatic hybridization.</title>
        <authorList>
            <person name="Li F."/>
            <person name="Upadhyaya N.M."/>
            <person name="Sperschneider J."/>
            <person name="Matny O."/>
            <person name="Nguyen-Phuc H."/>
            <person name="Mago R."/>
            <person name="Raley C."/>
            <person name="Miller M.E."/>
            <person name="Silverstein K.A.T."/>
            <person name="Henningsen E."/>
            <person name="Hirsch C.D."/>
            <person name="Visser B."/>
            <person name="Pretorius Z.A."/>
            <person name="Steffenson B.J."/>
            <person name="Schwessinger B."/>
            <person name="Dodds P.N."/>
            <person name="Figueroa M."/>
        </authorList>
    </citation>
    <scope>NUCLEOTIDE SEQUENCE [LARGE SCALE GENOMIC DNA]</scope>
    <source>
        <strain evidence="1">21-0</strain>
    </source>
</reference>
<organism evidence="1 2">
    <name type="scientific">Puccinia graminis f. sp. tritici</name>
    <dbReference type="NCBI Taxonomy" id="56615"/>
    <lineage>
        <taxon>Eukaryota</taxon>
        <taxon>Fungi</taxon>
        <taxon>Dikarya</taxon>
        <taxon>Basidiomycota</taxon>
        <taxon>Pucciniomycotina</taxon>
        <taxon>Pucciniomycetes</taxon>
        <taxon>Pucciniales</taxon>
        <taxon>Pucciniaceae</taxon>
        <taxon>Puccinia</taxon>
    </lineage>
</organism>
<dbReference type="EMBL" id="VSWC01000144">
    <property type="protein sequence ID" value="KAA1078187.1"/>
    <property type="molecule type" value="Genomic_DNA"/>
</dbReference>
<keyword evidence="2" id="KW-1185">Reference proteome</keyword>
<evidence type="ECO:0000313" key="2">
    <source>
        <dbReference type="Proteomes" id="UP000324748"/>
    </source>
</evidence>
<dbReference type="AlphaFoldDB" id="A0A5B0MM85"/>
<proteinExistence type="predicted"/>
<dbReference type="Proteomes" id="UP000324748">
    <property type="component" value="Unassembled WGS sequence"/>
</dbReference>
<gene>
    <name evidence="1" type="ORF">PGT21_030214</name>
</gene>
<comment type="caution">
    <text evidence="1">The sequence shown here is derived from an EMBL/GenBank/DDBJ whole genome shotgun (WGS) entry which is preliminary data.</text>
</comment>
<name>A0A5B0MM85_PUCGR</name>
<evidence type="ECO:0000313" key="1">
    <source>
        <dbReference type="EMBL" id="KAA1078187.1"/>
    </source>
</evidence>
<protein>
    <submittedName>
        <fullName evidence="1">Uncharacterized protein</fullName>
    </submittedName>
</protein>